<gene>
    <name evidence="2" type="ORF">TCK1_2597</name>
</gene>
<dbReference type="GO" id="GO:0015074">
    <property type="term" value="P:DNA integration"/>
    <property type="evidence" value="ECO:0007669"/>
    <property type="project" value="InterPro"/>
</dbReference>
<proteinExistence type="predicted"/>
<protein>
    <submittedName>
        <fullName evidence="2">Cointegrate resolution protein S</fullName>
    </submittedName>
</protein>
<dbReference type="AlphaFoldDB" id="A0AAE6RBE9"/>
<name>A0AAE6RBE9_9PSED</name>
<dbReference type="GO" id="GO:0006310">
    <property type="term" value="P:DNA recombination"/>
    <property type="evidence" value="ECO:0007669"/>
    <property type="project" value="UniProtKB-KW"/>
</dbReference>
<dbReference type="Gene3D" id="1.10.443.10">
    <property type="entry name" value="Intergrase catalytic core"/>
    <property type="match status" value="1"/>
</dbReference>
<evidence type="ECO:0000256" key="1">
    <source>
        <dbReference type="ARBA" id="ARBA00023172"/>
    </source>
</evidence>
<organism evidence="2 3">
    <name type="scientific">Pseudomonas monteilii</name>
    <dbReference type="NCBI Taxonomy" id="76759"/>
    <lineage>
        <taxon>Bacteria</taxon>
        <taxon>Pseudomonadati</taxon>
        <taxon>Pseudomonadota</taxon>
        <taxon>Gammaproteobacteria</taxon>
        <taxon>Pseudomonadales</taxon>
        <taxon>Pseudomonadaceae</taxon>
        <taxon>Pseudomonas</taxon>
    </lineage>
</organism>
<dbReference type="InterPro" id="IPR013762">
    <property type="entry name" value="Integrase-like_cat_sf"/>
</dbReference>
<dbReference type="InterPro" id="IPR011010">
    <property type="entry name" value="DNA_brk_join_enz"/>
</dbReference>
<dbReference type="SUPFAM" id="SSF56349">
    <property type="entry name" value="DNA breaking-rejoining enzymes"/>
    <property type="match status" value="1"/>
</dbReference>
<evidence type="ECO:0000313" key="2">
    <source>
        <dbReference type="EMBL" id="QHB27943.1"/>
    </source>
</evidence>
<evidence type="ECO:0000313" key="3">
    <source>
        <dbReference type="Proteomes" id="UP000464593"/>
    </source>
</evidence>
<accession>A0AAE6RBE9</accession>
<dbReference type="GO" id="GO:0003677">
    <property type="term" value="F:DNA binding"/>
    <property type="evidence" value="ECO:0007669"/>
    <property type="project" value="InterPro"/>
</dbReference>
<sequence length="184" mass="19785">MQQKQAAPLALLHLEKAVAHLECEAAQARAAGNMAALLKSTRDIALLTIGFWRGFRGDELARLTIENTHAERYVGNKFYLGSSKGDQQNIGREYKTPSLSKLSPVEAYLNWVSACCAWPWSCSLVALEVGAHAERHIIAVTAGAVVAVEVIGIGQAGPVLAGQADVHAQADRARAFVEGRAVRR</sequence>
<keyword evidence="1" id="KW-0233">DNA recombination</keyword>
<reference evidence="2 3" key="1">
    <citation type="submission" date="2019-05" db="EMBL/GenBank/DDBJ databases">
        <title>Complete genome sequence of Pseudomonas Pseudomonas resinovorans.</title>
        <authorList>
            <person name="Chen H.-P."/>
        </authorList>
    </citation>
    <scope>NUCLEOTIDE SEQUENCE [LARGE SCALE GENOMIC DNA]</scope>
    <source>
        <strain evidence="2 3">TCU-CK1</strain>
    </source>
</reference>
<dbReference type="Proteomes" id="UP000464593">
    <property type="component" value="Chromosome"/>
</dbReference>
<dbReference type="EMBL" id="CP040324">
    <property type="protein sequence ID" value="QHB27943.1"/>
    <property type="molecule type" value="Genomic_DNA"/>
</dbReference>